<dbReference type="SUPFAM" id="SSF51246">
    <property type="entry name" value="Rudiment single hybrid motif"/>
    <property type="match status" value="1"/>
</dbReference>
<dbReference type="GO" id="GO:0046872">
    <property type="term" value="F:metal ion binding"/>
    <property type="evidence" value="ECO:0007669"/>
    <property type="project" value="InterPro"/>
</dbReference>
<dbReference type="GO" id="GO:0016874">
    <property type="term" value="F:ligase activity"/>
    <property type="evidence" value="ECO:0007669"/>
    <property type="project" value="UniProtKB-KW"/>
</dbReference>
<dbReference type="InterPro" id="IPR005482">
    <property type="entry name" value="Biotin_COase_C"/>
</dbReference>
<dbReference type="Gene3D" id="3.30.470.20">
    <property type="entry name" value="ATP-grasp fold, B domain"/>
    <property type="match status" value="1"/>
</dbReference>
<sequence>MIRSVLVANRGEIAVRVIRACRIKNLRSIAVFSDVDRDSLHVKMADEAYDLGLESVQSTYLNIPKLIEIIERSKADAVHPGYGFLSENAEFAREIGKLGKIFIGPTPSTIKFLGNKIEAKKLAKKVGLPVIPGSEGFIKTFKEAKLVADKIGYPIIIKAAFGGGGLGMEIVESEDHLKCALEGCQSMALTFFGRDEILIEKSLKNVRHLEVQFLGDHYGNLVHLGDRECTIQRSYQKLIEEAPSFLSREEANKLGEKTCLLAKELKYTNAGTAEFLWKDGQIYFNEVNPRIQVEHVVTEMITGIDIVEEQLNIASNEPLSFSQEEVLFNGHAIEYRINAEDPNNSFLPQSGRITNLIIPGGPKVRFDSCLYPNYVVPNNFDSLIGKLVVWGRNRKRAISLSKHSLKELKISGLKTNIDLHKVIIKTREFKKGHLSTDFLSQTNIFNDLKDFERMKLAAVMQVAKRAKFFFQQDQIVPPIRSNRWRDLAKIEQLN</sequence>
<dbReference type="AlphaFoldDB" id="A0A0F9QBD7"/>
<evidence type="ECO:0000313" key="6">
    <source>
        <dbReference type="EMBL" id="KKN39804.1"/>
    </source>
</evidence>
<dbReference type="PANTHER" id="PTHR48095:SF2">
    <property type="entry name" value="BIOTIN CARBOXYLASE, CHLOROPLASTIC"/>
    <property type="match status" value="1"/>
</dbReference>
<dbReference type="Pfam" id="PF02786">
    <property type="entry name" value="CPSase_L_D2"/>
    <property type="match status" value="1"/>
</dbReference>
<feature type="domain" description="ATP-grasp" evidence="4">
    <location>
        <begin position="120"/>
        <end position="315"/>
    </location>
</feature>
<keyword evidence="1" id="KW-0436">Ligase</keyword>
<dbReference type="Pfam" id="PF00289">
    <property type="entry name" value="Biotin_carb_N"/>
    <property type="match status" value="1"/>
</dbReference>
<dbReference type="InterPro" id="IPR016185">
    <property type="entry name" value="PreATP-grasp_dom_sf"/>
</dbReference>
<proteinExistence type="predicted"/>
<feature type="domain" description="Biotin carboxylation" evidence="5">
    <location>
        <begin position="1"/>
        <end position="444"/>
    </location>
</feature>
<comment type="caution">
    <text evidence="6">The sequence shown here is derived from an EMBL/GenBank/DDBJ whole genome shotgun (WGS) entry which is preliminary data.</text>
</comment>
<dbReference type="PROSITE" id="PS00866">
    <property type="entry name" value="CPSASE_1"/>
    <property type="match status" value="1"/>
</dbReference>
<dbReference type="PROSITE" id="PS50979">
    <property type="entry name" value="BC"/>
    <property type="match status" value="1"/>
</dbReference>
<dbReference type="InterPro" id="IPR011054">
    <property type="entry name" value="Rudment_hybrid_motif"/>
</dbReference>
<dbReference type="InterPro" id="IPR005481">
    <property type="entry name" value="BC-like_N"/>
</dbReference>
<reference evidence="6" key="1">
    <citation type="journal article" date="2015" name="Nature">
        <title>Complex archaea that bridge the gap between prokaryotes and eukaryotes.</title>
        <authorList>
            <person name="Spang A."/>
            <person name="Saw J.H."/>
            <person name="Jorgensen S.L."/>
            <person name="Zaremba-Niedzwiedzka K."/>
            <person name="Martijn J."/>
            <person name="Lind A.E."/>
            <person name="van Eijk R."/>
            <person name="Schleper C."/>
            <person name="Guy L."/>
            <person name="Ettema T.J."/>
        </authorList>
    </citation>
    <scope>NUCLEOTIDE SEQUENCE</scope>
</reference>
<dbReference type="InterPro" id="IPR005479">
    <property type="entry name" value="CPAse_ATP-bd"/>
</dbReference>
<name>A0A0F9QBD7_9ZZZZ</name>
<dbReference type="InterPro" id="IPR011761">
    <property type="entry name" value="ATP-grasp"/>
</dbReference>
<dbReference type="SUPFAM" id="SSF52440">
    <property type="entry name" value="PreATP-grasp domain"/>
    <property type="match status" value="1"/>
</dbReference>
<dbReference type="PANTHER" id="PTHR48095">
    <property type="entry name" value="PYRUVATE CARBOXYLASE SUBUNIT A"/>
    <property type="match status" value="1"/>
</dbReference>
<dbReference type="GO" id="GO:0005524">
    <property type="term" value="F:ATP binding"/>
    <property type="evidence" value="ECO:0007669"/>
    <property type="project" value="UniProtKB-KW"/>
</dbReference>
<evidence type="ECO:0000256" key="3">
    <source>
        <dbReference type="ARBA" id="ARBA00022840"/>
    </source>
</evidence>
<dbReference type="InterPro" id="IPR051602">
    <property type="entry name" value="ACC_Biotin_Carboxylase"/>
</dbReference>
<dbReference type="PROSITE" id="PS50975">
    <property type="entry name" value="ATP_GRASP"/>
    <property type="match status" value="1"/>
</dbReference>
<protein>
    <recommendedName>
        <fullName evidence="7">Pyruvate carboxylase subunit A</fullName>
    </recommendedName>
</protein>
<dbReference type="SUPFAM" id="SSF56059">
    <property type="entry name" value="Glutathione synthetase ATP-binding domain-like"/>
    <property type="match status" value="1"/>
</dbReference>
<dbReference type="Pfam" id="PF02785">
    <property type="entry name" value="Biotin_carb_C"/>
    <property type="match status" value="1"/>
</dbReference>
<evidence type="ECO:0000256" key="2">
    <source>
        <dbReference type="ARBA" id="ARBA00022741"/>
    </source>
</evidence>
<dbReference type="SMART" id="SM00878">
    <property type="entry name" value="Biotin_carb_C"/>
    <property type="match status" value="1"/>
</dbReference>
<keyword evidence="2" id="KW-0547">Nucleotide-binding</keyword>
<organism evidence="6">
    <name type="scientific">marine sediment metagenome</name>
    <dbReference type="NCBI Taxonomy" id="412755"/>
    <lineage>
        <taxon>unclassified sequences</taxon>
        <taxon>metagenomes</taxon>
        <taxon>ecological metagenomes</taxon>
    </lineage>
</organism>
<gene>
    <name evidence="6" type="ORF">LCGC14_0739660</name>
</gene>
<evidence type="ECO:0000259" key="4">
    <source>
        <dbReference type="PROSITE" id="PS50975"/>
    </source>
</evidence>
<keyword evidence="3" id="KW-0067">ATP-binding</keyword>
<dbReference type="PROSITE" id="PS00867">
    <property type="entry name" value="CPSASE_2"/>
    <property type="match status" value="1"/>
</dbReference>
<dbReference type="InterPro" id="IPR011764">
    <property type="entry name" value="Biotin_carboxylation_dom"/>
</dbReference>
<accession>A0A0F9QBD7</accession>
<evidence type="ECO:0000259" key="5">
    <source>
        <dbReference type="PROSITE" id="PS50979"/>
    </source>
</evidence>
<evidence type="ECO:0008006" key="7">
    <source>
        <dbReference type="Google" id="ProtNLM"/>
    </source>
</evidence>
<dbReference type="EMBL" id="LAZR01001742">
    <property type="protein sequence ID" value="KKN39804.1"/>
    <property type="molecule type" value="Genomic_DNA"/>
</dbReference>
<dbReference type="FunFam" id="3.40.50.20:FF:000010">
    <property type="entry name" value="Propionyl-CoA carboxylase subunit alpha"/>
    <property type="match status" value="1"/>
</dbReference>
<evidence type="ECO:0000256" key="1">
    <source>
        <dbReference type="ARBA" id="ARBA00022598"/>
    </source>
</evidence>